<dbReference type="PROSITE" id="PS50878">
    <property type="entry name" value="RT_POL"/>
    <property type="match status" value="1"/>
</dbReference>
<evidence type="ECO:0000256" key="2">
    <source>
        <dbReference type="ARBA" id="ARBA00022679"/>
    </source>
</evidence>
<organism evidence="11 12">
    <name type="scientific">Marinicella sediminis</name>
    <dbReference type="NCBI Taxonomy" id="1792834"/>
    <lineage>
        <taxon>Bacteria</taxon>
        <taxon>Pseudomonadati</taxon>
        <taxon>Pseudomonadota</taxon>
        <taxon>Gammaproteobacteria</taxon>
        <taxon>Lysobacterales</taxon>
        <taxon>Marinicellaceae</taxon>
        <taxon>Marinicella</taxon>
    </lineage>
</organism>
<proteinExistence type="inferred from homology"/>
<accession>A0ABV7J6M0</accession>
<dbReference type="CDD" id="cd03487">
    <property type="entry name" value="RT_Bac_retron_II"/>
    <property type="match status" value="1"/>
</dbReference>
<dbReference type="PRINTS" id="PR00866">
    <property type="entry name" value="RNADNAPOLMS"/>
</dbReference>
<keyword evidence="5" id="KW-0460">Magnesium</keyword>
<evidence type="ECO:0000256" key="3">
    <source>
        <dbReference type="ARBA" id="ARBA00022695"/>
    </source>
</evidence>
<comment type="similarity">
    <text evidence="8">Belongs to the bacterial reverse transcriptase family.</text>
</comment>
<evidence type="ECO:0000256" key="7">
    <source>
        <dbReference type="ARBA" id="ARBA00023118"/>
    </source>
</evidence>
<evidence type="ECO:0000256" key="6">
    <source>
        <dbReference type="ARBA" id="ARBA00022918"/>
    </source>
</evidence>
<gene>
    <name evidence="11" type="ORF">ACFODZ_04995</name>
</gene>
<keyword evidence="2 11" id="KW-0808">Transferase</keyword>
<sequence length="384" mass="44941">MGINLSHAYLNQGASLGYSIEKIESLLIESYELIKSGFPPLFSLNHLAKNSDVDFYNLRKVIQRKCTDFKYLYDIHKIPKRSGGFRFIHSPGSQIKRVQRWINECILYNSKPHWRCFSFHPGGSILDCASIHCESKWLIKIDIERFFDSITEKQVYEVFVELGYKPLISFELARICTVNHKKKIKKHYYKKWVMFNTDKGMPYKKDEIKTIGYLPQGAPTSPQLSNLVFKKHDEHIFEVAKKNDLQYTRYADDMTFSTVKKNFSREKAVTFVKELYSYLSKYGFSPNHTKLKIVPPGAHKVVLGLNVNSNTPRLSRVFKNRVENHLRCIEKYGLESHRIHIQFNSIFALIDHIRGLINYALQIDTNYGHKLSHRYLELLRSNGF</sequence>
<evidence type="ECO:0000256" key="1">
    <source>
        <dbReference type="ARBA" id="ARBA00012493"/>
    </source>
</evidence>
<comment type="caution">
    <text evidence="11">The sequence shown here is derived from an EMBL/GenBank/DDBJ whole genome shotgun (WGS) entry which is preliminary data.</text>
</comment>
<dbReference type="RefSeq" id="WP_077410548.1">
    <property type="nucleotide sequence ID" value="NZ_JBHRTS010000002.1"/>
</dbReference>
<dbReference type="InterPro" id="IPR043502">
    <property type="entry name" value="DNA/RNA_pol_sf"/>
</dbReference>
<dbReference type="SUPFAM" id="SSF56672">
    <property type="entry name" value="DNA/RNA polymerases"/>
    <property type="match status" value="1"/>
</dbReference>
<keyword evidence="12" id="KW-1185">Reference proteome</keyword>
<evidence type="ECO:0000256" key="5">
    <source>
        <dbReference type="ARBA" id="ARBA00022842"/>
    </source>
</evidence>
<dbReference type="GO" id="GO:0003964">
    <property type="term" value="F:RNA-directed DNA polymerase activity"/>
    <property type="evidence" value="ECO:0007669"/>
    <property type="project" value="UniProtKB-KW"/>
</dbReference>
<dbReference type="EC" id="2.7.7.49" evidence="1"/>
<evidence type="ECO:0000313" key="12">
    <source>
        <dbReference type="Proteomes" id="UP001595533"/>
    </source>
</evidence>
<dbReference type="InterPro" id="IPR051083">
    <property type="entry name" value="GrpII_Intron_Splice-Mob/Def"/>
</dbReference>
<keyword evidence="6 11" id="KW-0695">RNA-directed DNA polymerase</keyword>
<evidence type="ECO:0000256" key="8">
    <source>
        <dbReference type="ARBA" id="ARBA00034120"/>
    </source>
</evidence>
<feature type="domain" description="Reverse transcriptase" evidence="10">
    <location>
        <begin position="59"/>
        <end position="307"/>
    </location>
</feature>
<protein>
    <recommendedName>
        <fullName evidence="1">RNA-directed DNA polymerase</fullName>
        <ecNumber evidence="1">2.7.7.49</ecNumber>
    </recommendedName>
</protein>
<keyword evidence="3 11" id="KW-0548">Nucleotidyltransferase</keyword>
<dbReference type="PANTHER" id="PTHR34047">
    <property type="entry name" value="NUCLEAR INTRON MATURASE 1, MITOCHONDRIAL-RELATED"/>
    <property type="match status" value="1"/>
</dbReference>
<dbReference type="EMBL" id="JBHRTS010000002">
    <property type="protein sequence ID" value="MFC3193599.1"/>
    <property type="molecule type" value="Genomic_DNA"/>
</dbReference>
<evidence type="ECO:0000256" key="9">
    <source>
        <dbReference type="ARBA" id="ARBA00048173"/>
    </source>
</evidence>
<dbReference type="Proteomes" id="UP001595533">
    <property type="component" value="Unassembled WGS sequence"/>
</dbReference>
<dbReference type="Pfam" id="PF00078">
    <property type="entry name" value="RVT_1"/>
    <property type="match status" value="1"/>
</dbReference>
<dbReference type="InterPro" id="IPR000477">
    <property type="entry name" value="RT_dom"/>
</dbReference>
<reference evidence="12" key="1">
    <citation type="journal article" date="2019" name="Int. J. Syst. Evol. Microbiol.">
        <title>The Global Catalogue of Microorganisms (GCM) 10K type strain sequencing project: providing services to taxonomists for standard genome sequencing and annotation.</title>
        <authorList>
            <consortium name="The Broad Institute Genomics Platform"/>
            <consortium name="The Broad Institute Genome Sequencing Center for Infectious Disease"/>
            <person name="Wu L."/>
            <person name="Ma J."/>
        </authorList>
    </citation>
    <scope>NUCLEOTIDE SEQUENCE [LARGE SCALE GENOMIC DNA]</scope>
    <source>
        <strain evidence="12">KCTC 42953</strain>
    </source>
</reference>
<evidence type="ECO:0000256" key="4">
    <source>
        <dbReference type="ARBA" id="ARBA00022723"/>
    </source>
</evidence>
<comment type="catalytic activity">
    <reaction evidence="9">
        <text>DNA(n) + a 2'-deoxyribonucleoside 5'-triphosphate = DNA(n+1) + diphosphate</text>
        <dbReference type="Rhea" id="RHEA:22508"/>
        <dbReference type="Rhea" id="RHEA-COMP:17339"/>
        <dbReference type="Rhea" id="RHEA-COMP:17340"/>
        <dbReference type="ChEBI" id="CHEBI:33019"/>
        <dbReference type="ChEBI" id="CHEBI:61560"/>
        <dbReference type="ChEBI" id="CHEBI:173112"/>
        <dbReference type="EC" id="2.7.7.49"/>
    </reaction>
</comment>
<evidence type="ECO:0000259" key="10">
    <source>
        <dbReference type="PROSITE" id="PS50878"/>
    </source>
</evidence>
<name>A0ABV7J6M0_9GAMM</name>
<evidence type="ECO:0000313" key="11">
    <source>
        <dbReference type="EMBL" id="MFC3193599.1"/>
    </source>
</evidence>
<keyword evidence="7" id="KW-0051">Antiviral defense</keyword>
<dbReference type="PANTHER" id="PTHR34047:SF7">
    <property type="entry name" value="RNA-DIRECTED DNA POLYMERASE"/>
    <property type="match status" value="1"/>
</dbReference>
<dbReference type="InterPro" id="IPR000123">
    <property type="entry name" value="Reverse_transcriptase_msDNA"/>
</dbReference>
<keyword evidence="4" id="KW-0479">Metal-binding</keyword>